<dbReference type="Gene3D" id="3.40.50.300">
    <property type="entry name" value="P-loop containing nucleotide triphosphate hydrolases"/>
    <property type="match status" value="2"/>
</dbReference>
<dbReference type="Pfam" id="PF12848">
    <property type="entry name" value="ABC_tran_Xtn"/>
    <property type="match status" value="1"/>
</dbReference>
<dbReference type="GO" id="GO:0005524">
    <property type="term" value="F:ATP binding"/>
    <property type="evidence" value="ECO:0007669"/>
    <property type="project" value="UniProtKB-UniRule"/>
</dbReference>
<dbReference type="Proteomes" id="UP000231701">
    <property type="component" value="Chromosome"/>
</dbReference>
<keyword evidence="8 11" id="KW-0234">DNA repair</keyword>
<proteinExistence type="inferred from homology"/>
<sequence>MQGVFLCVHGYDAPMPIMTLNHLDKAFGSQVLLDDISLSIGRGVRIGLIGRNGEGKSTLLKIMAGLIEPDHGDVTCRSGTRVAYLPQAPHFDAGFSVFHVVAEGLGDVARTLELYHETLKLLESDSSEVLLRKVDKLQGELERTGAWQLHNRIETAISKLKLDADRDVGELSGGWLRRVALARAVVSEPDVLLLDEPTNHLDIASIEWLEDFVASFPGSVLFITHDRYFLDAVAEEIIELDRGHLTHFPCSYAEYLEKKSELLSQEESTHRKFDKLLAGEERWIRQGIPARRTRNEGRARALEDLRKQRASRRMRGGDVDLRVSSGIKPGKMLMEAVEVSHAFGETLICEKFSHKIMAGDRVGLIGPNGVGKTTLLRILLGEMNADAGRVRHGVRLAPAFLTQMRELNPETRIKDVLLPQGGNYVHIGGHEPRHIVSYMQDFLFDKERLNSRVAALSGGERGRLMLAKLLLEPANLLVLDEPTNDLDIGTLSVLEQALARYDGTVILVSHDRAFMDRVASRVLAFEGDGIIIPIEGGYSDYQAWKTRQLEKAQQQAEEEKKRTPVQTAPKTAKKLNKLSYKEQRELDGLPLEIEVMEKEKGEIEVRFCEPDYFSSNPEGFQNDQARLNELESKLELAYARWEELEAKQEELAG</sequence>
<keyword evidence="15" id="KW-1185">Reference proteome</keyword>
<dbReference type="InterPro" id="IPR032781">
    <property type="entry name" value="ABC_tran_Xtn"/>
</dbReference>
<evidence type="ECO:0000256" key="4">
    <source>
        <dbReference type="ARBA" id="ARBA00022763"/>
    </source>
</evidence>
<keyword evidence="4 11" id="KW-0227">DNA damage</keyword>
<comment type="similarity">
    <text evidence="10 11">Belongs to the ABC transporter superfamily. ABCF family. Uup subfamily.</text>
</comment>
<dbReference type="PROSITE" id="PS00211">
    <property type="entry name" value="ABC_TRANSPORTER_1"/>
    <property type="match status" value="1"/>
</dbReference>
<keyword evidence="11" id="KW-0175">Coiled coil</keyword>
<name>A0A2K8L4B3_MARES</name>
<organism evidence="14 15">
    <name type="scientific">Mariprofundus aestuarium</name>
    <dbReference type="NCBI Taxonomy" id="1921086"/>
    <lineage>
        <taxon>Bacteria</taxon>
        <taxon>Pseudomonadati</taxon>
        <taxon>Pseudomonadota</taxon>
        <taxon>Candidatius Mariprofundia</taxon>
        <taxon>Mariprofundales</taxon>
        <taxon>Mariprofundaceae</taxon>
        <taxon>Mariprofundus</taxon>
    </lineage>
</organism>
<dbReference type="CDD" id="cd03221">
    <property type="entry name" value="ABCF_EF-3"/>
    <property type="match status" value="2"/>
</dbReference>
<keyword evidence="3 11" id="KW-0547">Nucleotide-binding</keyword>
<evidence type="ECO:0000256" key="6">
    <source>
        <dbReference type="ARBA" id="ARBA00022840"/>
    </source>
</evidence>
<feature type="binding site" evidence="11">
    <location>
        <begin position="366"/>
        <end position="373"/>
    </location>
    <ligand>
        <name>ATP</name>
        <dbReference type="ChEBI" id="CHEBI:30616"/>
        <label>2</label>
    </ligand>
</feature>
<comment type="catalytic activity">
    <reaction evidence="9 11">
        <text>ATP + H2O = ADP + phosphate + H(+)</text>
        <dbReference type="Rhea" id="RHEA:13065"/>
        <dbReference type="ChEBI" id="CHEBI:15377"/>
        <dbReference type="ChEBI" id="CHEBI:15378"/>
        <dbReference type="ChEBI" id="CHEBI:30616"/>
        <dbReference type="ChEBI" id="CHEBI:43474"/>
        <dbReference type="ChEBI" id="CHEBI:456216"/>
    </reaction>
</comment>
<dbReference type="InterPro" id="IPR037118">
    <property type="entry name" value="Val-tRNA_synth_C_sf"/>
</dbReference>
<comment type="subcellular location">
    <subcellularLocation>
        <location evidence="11">Cytoplasm</location>
    </subcellularLocation>
    <text evidence="11">Associates with ribosomes.</text>
</comment>
<evidence type="ECO:0000256" key="10">
    <source>
        <dbReference type="ARBA" id="ARBA00061478"/>
    </source>
</evidence>
<evidence type="ECO:0000313" key="15">
    <source>
        <dbReference type="Proteomes" id="UP000231701"/>
    </source>
</evidence>
<accession>A0A2K8L4B3</accession>
<dbReference type="GO" id="GO:0003677">
    <property type="term" value="F:DNA binding"/>
    <property type="evidence" value="ECO:0007669"/>
    <property type="project" value="UniProtKB-UniRule"/>
</dbReference>
<dbReference type="GO" id="GO:0005737">
    <property type="term" value="C:cytoplasm"/>
    <property type="evidence" value="ECO:0007669"/>
    <property type="project" value="UniProtKB-SubCell"/>
</dbReference>
<dbReference type="InterPro" id="IPR043686">
    <property type="entry name" value="Uup"/>
</dbReference>
<dbReference type="SUPFAM" id="SSF52540">
    <property type="entry name" value="P-loop containing nucleoside triphosphate hydrolases"/>
    <property type="match status" value="2"/>
</dbReference>
<evidence type="ECO:0000256" key="2">
    <source>
        <dbReference type="ARBA" id="ARBA00022737"/>
    </source>
</evidence>
<dbReference type="EMBL" id="CP018799">
    <property type="protein sequence ID" value="ATX79076.1"/>
    <property type="molecule type" value="Genomic_DNA"/>
</dbReference>
<keyword evidence="2 11" id="KW-0677">Repeat</keyword>
<feature type="domain" description="ABC transporter" evidence="13">
    <location>
        <begin position="334"/>
        <end position="552"/>
    </location>
</feature>
<keyword evidence="1 11" id="KW-0963">Cytoplasm</keyword>
<dbReference type="FunFam" id="3.40.50.300:FF:000309">
    <property type="entry name" value="ABC transporter ATP-binding protein"/>
    <property type="match status" value="1"/>
</dbReference>
<dbReference type="KEGG" id="maes:Ga0123461_0650"/>
<evidence type="ECO:0000256" key="1">
    <source>
        <dbReference type="ARBA" id="ARBA00022490"/>
    </source>
</evidence>
<dbReference type="InterPro" id="IPR027417">
    <property type="entry name" value="P-loop_NTPase"/>
</dbReference>
<reference evidence="14 15" key="1">
    <citation type="submission" date="2016-12" db="EMBL/GenBank/DDBJ databases">
        <title>Isolation and genomic insights into novel planktonic Zetaproteobacteria from stratified waters of the Chesapeake Bay.</title>
        <authorList>
            <person name="McAllister S.M."/>
            <person name="Kato S."/>
            <person name="Chan C.S."/>
            <person name="Chiu B.K."/>
            <person name="Field E.K."/>
        </authorList>
    </citation>
    <scope>NUCLEOTIDE SEQUENCE [LARGE SCALE GENOMIC DNA]</scope>
    <source>
        <strain evidence="14 15">CP-5</strain>
    </source>
</reference>
<keyword evidence="5 11" id="KW-0378">Hydrolase</keyword>
<dbReference type="PROSITE" id="PS50893">
    <property type="entry name" value="ABC_TRANSPORTER_2"/>
    <property type="match status" value="2"/>
</dbReference>
<dbReference type="HAMAP" id="MF_00848">
    <property type="entry name" value="Uup"/>
    <property type="match status" value="1"/>
</dbReference>
<feature type="domain" description="ABC transporter" evidence="13">
    <location>
        <begin position="18"/>
        <end position="267"/>
    </location>
</feature>
<dbReference type="Pfam" id="PF00005">
    <property type="entry name" value="ABC_tran"/>
    <property type="match status" value="2"/>
</dbReference>
<dbReference type="InterPro" id="IPR032524">
    <property type="entry name" value="ABC_tran_C"/>
</dbReference>
<evidence type="ECO:0000256" key="5">
    <source>
        <dbReference type="ARBA" id="ARBA00022801"/>
    </source>
</evidence>
<keyword evidence="7 11" id="KW-0238">DNA-binding</keyword>
<feature type="coiled-coil region" evidence="11">
    <location>
        <begin position="620"/>
        <end position="647"/>
    </location>
</feature>
<evidence type="ECO:0000313" key="14">
    <source>
        <dbReference type="EMBL" id="ATX79076.1"/>
    </source>
</evidence>
<comment type="function">
    <text evidence="11">Probably plays a role in ribosome assembly or function. May be involved in resolution of branched DNA intermediates that result from template switching in postreplication gaps. Binds DNA and has ATPase activity.</text>
</comment>
<dbReference type="SMART" id="SM00382">
    <property type="entry name" value="AAA"/>
    <property type="match status" value="2"/>
</dbReference>
<dbReference type="InterPro" id="IPR017871">
    <property type="entry name" value="ABC_transporter-like_CS"/>
</dbReference>
<dbReference type="Gene3D" id="1.10.287.380">
    <property type="entry name" value="Valyl-tRNA synthetase, C-terminal domain"/>
    <property type="match status" value="1"/>
</dbReference>
<dbReference type="Pfam" id="PF16326">
    <property type="entry name" value="ABC_tran_CTD"/>
    <property type="match status" value="1"/>
</dbReference>
<evidence type="ECO:0000256" key="9">
    <source>
        <dbReference type="ARBA" id="ARBA00049360"/>
    </source>
</evidence>
<evidence type="ECO:0000256" key="12">
    <source>
        <dbReference type="SAM" id="MobiDB-lite"/>
    </source>
</evidence>
<dbReference type="InterPro" id="IPR003439">
    <property type="entry name" value="ABC_transporter-like_ATP-bd"/>
</dbReference>
<feature type="binding site" evidence="11">
    <location>
        <begin position="50"/>
        <end position="57"/>
    </location>
    <ligand>
        <name>ATP</name>
        <dbReference type="ChEBI" id="CHEBI:30616"/>
        <label>1</label>
    </ligand>
</feature>
<dbReference type="InterPro" id="IPR051309">
    <property type="entry name" value="ABCF_ATPase"/>
</dbReference>
<dbReference type="FunFam" id="3.40.50.300:FF:000011">
    <property type="entry name" value="Putative ABC transporter ATP-binding component"/>
    <property type="match status" value="1"/>
</dbReference>
<dbReference type="GO" id="GO:0043022">
    <property type="term" value="F:ribosome binding"/>
    <property type="evidence" value="ECO:0007669"/>
    <property type="project" value="UniProtKB-UniRule"/>
</dbReference>
<feature type="region of interest" description="Disordered" evidence="12">
    <location>
        <begin position="552"/>
        <end position="576"/>
    </location>
</feature>
<dbReference type="GO" id="GO:0016887">
    <property type="term" value="F:ATP hydrolysis activity"/>
    <property type="evidence" value="ECO:0007669"/>
    <property type="project" value="UniProtKB-UniRule"/>
</dbReference>
<dbReference type="GO" id="GO:0006281">
    <property type="term" value="P:DNA repair"/>
    <property type="evidence" value="ECO:0007669"/>
    <property type="project" value="UniProtKB-KW"/>
</dbReference>
<evidence type="ECO:0000259" key="13">
    <source>
        <dbReference type="PROSITE" id="PS50893"/>
    </source>
</evidence>
<dbReference type="InterPro" id="IPR003593">
    <property type="entry name" value="AAA+_ATPase"/>
</dbReference>
<dbReference type="EC" id="3.6.1.-" evidence="11"/>
<gene>
    <name evidence="11" type="primary">uup</name>
    <name evidence="14" type="ORF">Ga0123461_0650</name>
</gene>
<protein>
    <recommendedName>
        <fullName evidence="11">ATP-binding protein Uup</fullName>
        <ecNumber evidence="11">3.6.1.-</ecNumber>
    </recommendedName>
</protein>
<keyword evidence="6 11" id="KW-0067">ATP-binding</keyword>
<evidence type="ECO:0000256" key="11">
    <source>
        <dbReference type="HAMAP-Rule" id="MF_00848"/>
    </source>
</evidence>
<dbReference type="AlphaFoldDB" id="A0A2K8L4B3"/>
<evidence type="ECO:0000256" key="8">
    <source>
        <dbReference type="ARBA" id="ARBA00023204"/>
    </source>
</evidence>
<evidence type="ECO:0000256" key="7">
    <source>
        <dbReference type="ARBA" id="ARBA00023125"/>
    </source>
</evidence>
<dbReference type="PANTHER" id="PTHR42855:SF1">
    <property type="entry name" value="ABC TRANSPORTER DOMAIN-CONTAINING PROTEIN"/>
    <property type="match status" value="1"/>
</dbReference>
<dbReference type="PANTHER" id="PTHR42855">
    <property type="entry name" value="ABC TRANSPORTER ATP-BINDING SUBUNIT"/>
    <property type="match status" value="1"/>
</dbReference>
<evidence type="ECO:0000256" key="3">
    <source>
        <dbReference type="ARBA" id="ARBA00022741"/>
    </source>
</evidence>